<evidence type="ECO:0000313" key="3">
    <source>
        <dbReference type="Proteomes" id="UP000196027"/>
    </source>
</evidence>
<name>A0A1Y0IEK6_9GAMM</name>
<dbReference type="EMBL" id="CP021425">
    <property type="protein sequence ID" value="ARU58968.1"/>
    <property type="molecule type" value="Genomic_DNA"/>
</dbReference>
<accession>A0A1Y0IEK6</accession>
<dbReference type="Proteomes" id="UP000196027">
    <property type="component" value="Chromosome"/>
</dbReference>
<feature type="transmembrane region" description="Helical" evidence="1">
    <location>
        <begin position="117"/>
        <end position="135"/>
    </location>
</feature>
<proteinExistence type="predicted"/>
<protein>
    <submittedName>
        <fullName evidence="2">Multipass membrane protein</fullName>
    </submittedName>
</protein>
<feature type="transmembrane region" description="Helical" evidence="1">
    <location>
        <begin position="79"/>
        <end position="97"/>
    </location>
</feature>
<dbReference type="OrthoDB" id="679392at2"/>
<evidence type="ECO:0000256" key="1">
    <source>
        <dbReference type="SAM" id="Phobius"/>
    </source>
</evidence>
<dbReference type="KEGG" id="ome:OLMES_4981"/>
<keyword evidence="1" id="KW-0472">Membrane</keyword>
<feature type="transmembrane region" description="Helical" evidence="1">
    <location>
        <begin position="147"/>
        <end position="167"/>
    </location>
</feature>
<evidence type="ECO:0000313" key="2">
    <source>
        <dbReference type="EMBL" id="ARU58968.1"/>
    </source>
</evidence>
<keyword evidence="1" id="KW-1133">Transmembrane helix</keyword>
<dbReference type="Pfam" id="PF06197">
    <property type="entry name" value="DUF998"/>
    <property type="match status" value="1"/>
</dbReference>
<dbReference type="RefSeq" id="WP_087463688.1">
    <property type="nucleotide sequence ID" value="NZ_CP021425.1"/>
</dbReference>
<dbReference type="AlphaFoldDB" id="A0A1Y0IEK6"/>
<gene>
    <name evidence="2" type="ORF">OLMES_4981</name>
</gene>
<sequence length="192" mass="21520">MNLILICLTVTSILLQINAQILFARKTPDYSFKSKTISELAERNAPQGPAVRVFFFLPQALLLWGLAYCLYVQNPLLETVSILISLTGTGYFVATFFPCDKGSPIWGTISNRIHNLGGTFEYIGAVGGFLWFSYLELAPYSRVQHTLSMLLGIIILLAFFGMATQSLRPIRGIIQRIAEGCIFIWFLAMSFY</sequence>
<reference evidence="2 3" key="1">
    <citation type="submission" date="2017-05" db="EMBL/GenBank/DDBJ databases">
        <title>Genomic insights into alkan degradation activity of Oleiphilus messinensis.</title>
        <authorList>
            <person name="Kozyavkin S.A."/>
            <person name="Slesarev A.I."/>
            <person name="Golyshin P.N."/>
            <person name="Korzhenkov A."/>
            <person name="Golyshina O.N."/>
            <person name="Toshchakov S.V."/>
        </authorList>
    </citation>
    <scope>NUCLEOTIDE SEQUENCE [LARGE SCALE GENOMIC DNA]</scope>
    <source>
        <strain evidence="2 3">ME102</strain>
    </source>
</reference>
<keyword evidence="1" id="KW-0812">Transmembrane</keyword>
<dbReference type="InterPro" id="IPR009339">
    <property type="entry name" value="DUF998"/>
</dbReference>
<organism evidence="2 3">
    <name type="scientific">Oleiphilus messinensis</name>
    <dbReference type="NCBI Taxonomy" id="141451"/>
    <lineage>
        <taxon>Bacteria</taxon>
        <taxon>Pseudomonadati</taxon>
        <taxon>Pseudomonadota</taxon>
        <taxon>Gammaproteobacteria</taxon>
        <taxon>Oceanospirillales</taxon>
        <taxon>Oleiphilaceae</taxon>
        <taxon>Oleiphilus</taxon>
    </lineage>
</organism>
<keyword evidence="3" id="KW-1185">Reference proteome</keyword>
<feature type="transmembrane region" description="Helical" evidence="1">
    <location>
        <begin position="53"/>
        <end position="72"/>
    </location>
</feature>